<dbReference type="InterPro" id="IPR023170">
    <property type="entry name" value="HhH_base_excis_C"/>
</dbReference>
<dbReference type="GO" id="GO:0000701">
    <property type="term" value="F:purine-specific mismatch base pair DNA N-glycosylase activity"/>
    <property type="evidence" value="ECO:0007669"/>
    <property type="project" value="UniProtKB-EC"/>
</dbReference>
<dbReference type="SUPFAM" id="SSF55811">
    <property type="entry name" value="Nudix"/>
    <property type="match status" value="1"/>
</dbReference>
<evidence type="ECO:0000256" key="10">
    <source>
        <dbReference type="ARBA" id="ARBA00023004"/>
    </source>
</evidence>
<dbReference type="NCBIfam" id="TIGR01084">
    <property type="entry name" value="mutY"/>
    <property type="match status" value="1"/>
</dbReference>
<accession>A0A2S0P753</accession>
<evidence type="ECO:0000256" key="3">
    <source>
        <dbReference type="ARBA" id="ARBA00008343"/>
    </source>
</evidence>
<dbReference type="GO" id="GO:0034039">
    <property type="term" value="F:8-oxo-7,8-dihydroguanine DNA N-glycosylase activity"/>
    <property type="evidence" value="ECO:0007669"/>
    <property type="project" value="TreeGrafter"/>
</dbReference>
<evidence type="ECO:0000256" key="13">
    <source>
        <dbReference type="ARBA" id="ARBA00023295"/>
    </source>
</evidence>
<gene>
    <name evidence="16" type="primary">mutY</name>
    <name evidence="16" type="ORF">DAI18_03705</name>
</gene>
<dbReference type="CDD" id="cd00056">
    <property type="entry name" value="ENDO3c"/>
    <property type="match status" value="1"/>
</dbReference>
<evidence type="ECO:0000259" key="15">
    <source>
        <dbReference type="SMART" id="SM00478"/>
    </source>
</evidence>
<dbReference type="SUPFAM" id="SSF48150">
    <property type="entry name" value="DNA-glycosylase"/>
    <property type="match status" value="1"/>
</dbReference>
<proteinExistence type="inferred from homology"/>
<dbReference type="OrthoDB" id="9802365at2"/>
<dbReference type="Proteomes" id="UP000244173">
    <property type="component" value="Chromosome"/>
</dbReference>
<organism evidence="16 17">
    <name type="scientific">Microvirgula aerodenitrificans</name>
    <dbReference type="NCBI Taxonomy" id="57480"/>
    <lineage>
        <taxon>Bacteria</taxon>
        <taxon>Pseudomonadati</taxon>
        <taxon>Pseudomonadota</taxon>
        <taxon>Betaproteobacteria</taxon>
        <taxon>Neisseriales</taxon>
        <taxon>Aquaspirillaceae</taxon>
        <taxon>Microvirgula</taxon>
    </lineage>
</organism>
<evidence type="ECO:0000256" key="9">
    <source>
        <dbReference type="ARBA" id="ARBA00022801"/>
    </source>
</evidence>
<dbReference type="EC" id="3.2.2.31" evidence="4 14"/>
<keyword evidence="8 14" id="KW-0227">DNA damage</keyword>
<dbReference type="Gene3D" id="1.10.1670.10">
    <property type="entry name" value="Helix-hairpin-Helix base-excision DNA repair enzymes (C-terminal)"/>
    <property type="match status" value="1"/>
</dbReference>
<dbReference type="GO" id="GO:0032357">
    <property type="term" value="F:oxidized purine DNA binding"/>
    <property type="evidence" value="ECO:0007669"/>
    <property type="project" value="TreeGrafter"/>
</dbReference>
<keyword evidence="10 14" id="KW-0408">Iron</keyword>
<comment type="similarity">
    <text evidence="3 14">Belongs to the Nth/MutY family.</text>
</comment>
<keyword evidence="11" id="KW-0411">Iron-sulfur</keyword>
<dbReference type="GO" id="GO:0046872">
    <property type="term" value="F:metal ion binding"/>
    <property type="evidence" value="ECO:0007669"/>
    <property type="project" value="UniProtKB-UniRule"/>
</dbReference>
<dbReference type="FunFam" id="1.10.340.30:FF:000002">
    <property type="entry name" value="Adenine DNA glycosylase"/>
    <property type="match status" value="1"/>
</dbReference>
<keyword evidence="9" id="KW-0378">Hydrolase</keyword>
<dbReference type="PROSITE" id="PS00764">
    <property type="entry name" value="ENDONUCLEASE_III_1"/>
    <property type="match status" value="1"/>
</dbReference>
<keyword evidence="7" id="KW-0479">Metal-binding</keyword>
<dbReference type="Gene3D" id="3.90.79.10">
    <property type="entry name" value="Nucleoside Triphosphate Pyrophosphohydrolase"/>
    <property type="match status" value="1"/>
</dbReference>
<dbReference type="SMART" id="SM00478">
    <property type="entry name" value="ENDO3c"/>
    <property type="match status" value="1"/>
</dbReference>
<dbReference type="InterPro" id="IPR004035">
    <property type="entry name" value="Endouclease-III_FeS-bd_BS"/>
</dbReference>
<dbReference type="GO" id="GO:0051539">
    <property type="term" value="F:4 iron, 4 sulfur cluster binding"/>
    <property type="evidence" value="ECO:0007669"/>
    <property type="project" value="UniProtKB-UniRule"/>
</dbReference>
<evidence type="ECO:0000256" key="6">
    <source>
        <dbReference type="ARBA" id="ARBA00022485"/>
    </source>
</evidence>
<evidence type="ECO:0000256" key="12">
    <source>
        <dbReference type="ARBA" id="ARBA00023204"/>
    </source>
</evidence>
<dbReference type="InterPro" id="IPR029119">
    <property type="entry name" value="MutY_C"/>
</dbReference>
<dbReference type="InterPro" id="IPR015797">
    <property type="entry name" value="NUDIX_hydrolase-like_dom_sf"/>
</dbReference>
<evidence type="ECO:0000256" key="4">
    <source>
        <dbReference type="ARBA" id="ARBA00012045"/>
    </source>
</evidence>
<dbReference type="InterPro" id="IPR004036">
    <property type="entry name" value="Endonuclease-III-like_CS2"/>
</dbReference>
<dbReference type="GO" id="GO:0035485">
    <property type="term" value="F:adenine/guanine mispair binding"/>
    <property type="evidence" value="ECO:0007669"/>
    <property type="project" value="TreeGrafter"/>
</dbReference>
<protein>
    <recommendedName>
        <fullName evidence="5 14">Adenine DNA glycosylase</fullName>
        <ecNumber evidence="4 14">3.2.2.31</ecNumber>
    </recommendedName>
</protein>
<evidence type="ECO:0000256" key="7">
    <source>
        <dbReference type="ARBA" id="ARBA00022723"/>
    </source>
</evidence>
<keyword evidence="13 14" id="KW-0326">Glycosidase</keyword>
<dbReference type="STRING" id="1122240.GCA_000620105_00483"/>
<dbReference type="InterPro" id="IPR005760">
    <property type="entry name" value="A/G_AdeGlyc_MutY"/>
</dbReference>
<comment type="catalytic activity">
    <reaction evidence="1 14">
        <text>Hydrolyzes free adenine bases from 7,8-dihydro-8-oxoguanine:adenine mismatched double-stranded DNA, leaving an apurinic site.</text>
        <dbReference type="EC" id="3.2.2.31"/>
    </reaction>
</comment>
<dbReference type="Pfam" id="PF00633">
    <property type="entry name" value="HHH"/>
    <property type="match status" value="1"/>
</dbReference>
<evidence type="ECO:0000256" key="1">
    <source>
        <dbReference type="ARBA" id="ARBA00000843"/>
    </source>
</evidence>
<evidence type="ECO:0000256" key="8">
    <source>
        <dbReference type="ARBA" id="ARBA00022763"/>
    </source>
</evidence>
<dbReference type="GO" id="GO:0006284">
    <property type="term" value="P:base-excision repair"/>
    <property type="evidence" value="ECO:0007669"/>
    <property type="project" value="UniProtKB-UniRule"/>
</dbReference>
<sequence>MMSAFATRLVDWQRRHGRSGLPWQVADPYRVWVSEIMLQQTQVATVLDYYPRFMARFPTVGELGRAALDEVLALWSGLGYYSRARNLHKAAQRIVTEHDGVFPQRFEQVLDLPGIGRSTAAAICAFARGERRAILDGNVRRVLARWGGIEGFTGGKAVENRLWTLAESLLPAASADMVAYTQGLMDLGSLVCTRGKPACGRCPLAADCVALRDDRVGSLPTPRPKKAQPTRDAVWLLARDSSGRVLLERRPESGIWGGLWSLPELASSDAVDAAAAQYDFKVDQIEPAWHEIEHVFTHFRLLALPLPVRVAAHGERQDGRQGWFLPAEALTMGLPAPVRRLLDAPSGTLF</sequence>
<dbReference type="Pfam" id="PF14815">
    <property type="entry name" value="NUDIX_4"/>
    <property type="match status" value="1"/>
</dbReference>
<name>A0A2S0P753_9NEIS</name>
<dbReference type="EMBL" id="CP028519">
    <property type="protein sequence ID" value="AVY93244.1"/>
    <property type="molecule type" value="Genomic_DNA"/>
</dbReference>
<reference evidence="16 17" key="1">
    <citation type="submission" date="2018-04" db="EMBL/GenBank/DDBJ databases">
        <title>Denitrifier Microvirgula.</title>
        <authorList>
            <person name="Anderson E."/>
            <person name="Jang J."/>
            <person name="Ishii S."/>
        </authorList>
    </citation>
    <scope>NUCLEOTIDE SEQUENCE [LARGE SCALE GENOMIC DNA]</scope>
    <source>
        <strain evidence="16 17">BE2.4</strain>
    </source>
</reference>
<dbReference type="KEGG" id="maer:DAI18_03705"/>
<keyword evidence="17" id="KW-1185">Reference proteome</keyword>
<evidence type="ECO:0000256" key="11">
    <source>
        <dbReference type="ARBA" id="ARBA00023014"/>
    </source>
</evidence>
<dbReference type="Gene3D" id="1.10.340.30">
    <property type="entry name" value="Hypothetical protein, domain 2"/>
    <property type="match status" value="1"/>
</dbReference>
<keyword evidence="12" id="KW-0234">DNA repair</keyword>
<evidence type="ECO:0000256" key="2">
    <source>
        <dbReference type="ARBA" id="ARBA00002933"/>
    </source>
</evidence>
<dbReference type="InterPro" id="IPR000445">
    <property type="entry name" value="HhH_motif"/>
</dbReference>
<comment type="cofactor">
    <cofactor evidence="14">
        <name>[4Fe-4S] cluster</name>
        <dbReference type="ChEBI" id="CHEBI:49883"/>
    </cofactor>
    <text evidence="14">Binds 1 [4Fe-4S] cluster.</text>
</comment>
<comment type="function">
    <text evidence="2">Adenine glycosylase active on G-A mispairs. MutY also corrects error-prone DNA synthesis past GO lesions which are due to the oxidatively damaged form of guanine: 7,8-dihydro-8-oxoguanine (8-oxo-dGTP).</text>
</comment>
<dbReference type="Pfam" id="PF10576">
    <property type="entry name" value="EndIII_4Fe-2S"/>
    <property type="match status" value="1"/>
</dbReference>
<dbReference type="AlphaFoldDB" id="A0A2S0P753"/>
<evidence type="ECO:0000256" key="14">
    <source>
        <dbReference type="RuleBase" id="RU365096"/>
    </source>
</evidence>
<feature type="domain" description="HhH-GPD" evidence="15">
    <location>
        <begin position="37"/>
        <end position="190"/>
    </location>
</feature>
<dbReference type="InterPro" id="IPR011257">
    <property type="entry name" value="DNA_glycosylase"/>
</dbReference>
<keyword evidence="6" id="KW-0004">4Fe-4S</keyword>
<evidence type="ECO:0000256" key="5">
    <source>
        <dbReference type="ARBA" id="ARBA00022023"/>
    </source>
</evidence>
<evidence type="ECO:0000313" key="17">
    <source>
        <dbReference type="Proteomes" id="UP000244173"/>
    </source>
</evidence>
<dbReference type="InterPro" id="IPR003265">
    <property type="entry name" value="HhH-GPD_domain"/>
</dbReference>
<dbReference type="InterPro" id="IPR003651">
    <property type="entry name" value="Endonuclease3_FeS-loop_motif"/>
</dbReference>
<dbReference type="PROSITE" id="PS01155">
    <property type="entry name" value="ENDONUCLEASE_III_2"/>
    <property type="match status" value="1"/>
</dbReference>
<dbReference type="InterPro" id="IPR044298">
    <property type="entry name" value="MIG/MutY"/>
</dbReference>
<dbReference type="CDD" id="cd03431">
    <property type="entry name" value="NUDIX_DNA_Glycosylase_C-MutY"/>
    <property type="match status" value="1"/>
</dbReference>
<dbReference type="PANTHER" id="PTHR42944">
    <property type="entry name" value="ADENINE DNA GLYCOSYLASE"/>
    <property type="match status" value="1"/>
</dbReference>
<dbReference type="PANTHER" id="PTHR42944:SF1">
    <property type="entry name" value="ADENINE DNA GLYCOSYLASE"/>
    <property type="match status" value="1"/>
</dbReference>
<dbReference type="Pfam" id="PF00730">
    <property type="entry name" value="HhH-GPD"/>
    <property type="match status" value="1"/>
</dbReference>
<evidence type="ECO:0000313" key="16">
    <source>
        <dbReference type="EMBL" id="AVY93244.1"/>
    </source>
</evidence>
<dbReference type="GO" id="GO:0006298">
    <property type="term" value="P:mismatch repair"/>
    <property type="evidence" value="ECO:0007669"/>
    <property type="project" value="TreeGrafter"/>
</dbReference>